<proteinExistence type="predicted"/>
<organism evidence="1 2">
    <name type="scientific">Novosphingobium resinovorum</name>
    <dbReference type="NCBI Taxonomy" id="158500"/>
    <lineage>
        <taxon>Bacteria</taxon>
        <taxon>Pseudomonadati</taxon>
        <taxon>Pseudomonadota</taxon>
        <taxon>Alphaproteobacteria</taxon>
        <taxon>Sphingomonadales</taxon>
        <taxon>Sphingomonadaceae</taxon>
        <taxon>Novosphingobium</taxon>
    </lineage>
</organism>
<name>A0A1D8A2Z8_9SPHN</name>
<dbReference type="Proteomes" id="UP000094626">
    <property type="component" value="Chromosome"/>
</dbReference>
<dbReference type="EMBL" id="CP017075">
    <property type="protein sequence ID" value="AOR76521.1"/>
    <property type="molecule type" value="Genomic_DNA"/>
</dbReference>
<evidence type="ECO:0000313" key="1">
    <source>
        <dbReference type="EMBL" id="AOR76521.1"/>
    </source>
</evidence>
<gene>
    <name evidence="1" type="ORF">BES08_07025</name>
</gene>
<keyword evidence="2" id="KW-1185">Reference proteome</keyword>
<dbReference type="AlphaFoldDB" id="A0A1D8A2Z8"/>
<dbReference type="KEGG" id="nre:BES08_07025"/>
<evidence type="ECO:0000313" key="2">
    <source>
        <dbReference type="Proteomes" id="UP000094626"/>
    </source>
</evidence>
<protein>
    <submittedName>
        <fullName evidence="1">Uncharacterized protein</fullName>
    </submittedName>
</protein>
<reference evidence="2" key="1">
    <citation type="journal article" date="2017" name="J. Biotechnol.">
        <title>Complete genome sequence of Novosphingobium resinovorum SA1, a versatile xenobiotic-degrading bacterium capable of utilizing sulfanilic acid.</title>
        <authorList>
            <person name="Hegedus B."/>
            <person name="Kos P.B."/>
            <person name="Balint B."/>
            <person name="Maroti G."/>
            <person name="Gan H.M."/>
            <person name="Perei K."/>
            <person name="Rakhely G."/>
        </authorList>
    </citation>
    <scope>NUCLEOTIDE SEQUENCE [LARGE SCALE GENOMIC DNA]</scope>
    <source>
        <strain evidence="2">SA1</strain>
    </source>
</reference>
<accession>A0A1D8A2Z8</accession>
<sequence>MHTLALIVATLITAACSVAPQTTYRLERITSDGNVYVDDYNLTAEDCRDARRPGTTCVVER</sequence>